<evidence type="ECO:0000313" key="2">
    <source>
        <dbReference type="Proteomes" id="UP000295621"/>
    </source>
</evidence>
<dbReference type="AlphaFoldDB" id="A0A4R4RV51"/>
<accession>A0A4R4RV51</accession>
<organism evidence="1 2">
    <name type="scientific">Jiangella ureilytica</name>
    <dbReference type="NCBI Taxonomy" id="2530374"/>
    <lineage>
        <taxon>Bacteria</taxon>
        <taxon>Bacillati</taxon>
        <taxon>Actinomycetota</taxon>
        <taxon>Actinomycetes</taxon>
        <taxon>Jiangellales</taxon>
        <taxon>Jiangellaceae</taxon>
        <taxon>Jiangella</taxon>
    </lineage>
</organism>
<keyword evidence="2" id="KW-1185">Reference proteome</keyword>
<dbReference type="Proteomes" id="UP000295621">
    <property type="component" value="Unassembled WGS sequence"/>
</dbReference>
<dbReference type="EMBL" id="SMKL01000010">
    <property type="protein sequence ID" value="TDC53239.1"/>
    <property type="molecule type" value="Genomic_DNA"/>
</dbReference>
<dbReference type="RefSeq" id="WP_131980375.1">
    <property type="nucleotide sequence ID" value="NZ_SMKL01000010.1"/>
</dbReference>
<gene>
    <name evidence="1" type="ORF">E1212_06095</name>
</gene>
<comment type="caution">
    <text evidence="1">The sequence shown here is derived from an EMBL/GenBank/DDBJ whole genome shotgun (WGS) entry which is preliminary data.</text>
</comment>
<name>A0A4R4RV51_9ACTN</name>
<dbReference type="InterPro" id="IPR036188">
    <property type="entry name" value="FAD/NAD-bd_sf"/>
</dbReference>
<sequence>MTGYGLSDAYRDAELLAGALHAALSGRRDEPAALAGYRSARDQIFRDVFELTCALAAYPPVPEFVELQKQLGQAIDQQSAELAARPLPGERELARA</sequence>
<dbReference type="Gene3D" id="3.50.50.60">
    <property type="entry name" value="FAD/NAD(P)-binding domain"/>
    <property type="match status" value="1"/>
</dbReference>
<reference evidence="1 2" key="1">
    <citation type="submission" date="2019-02" db="EMBL/GenBank/DDBJ databases">
        <title>Draft genome sequences of novel Actinobacteria.</title>
        <authorList>
            <person name="Sahin N."/>
            <person name="Ay H."/>
            <person name="Saygin H."/>
        </authorList>
    </citation>
    <scope>NUCLEOTIDE SEQUENCE [LARGE SCALE GENOMIC DNA]</scope>
    <source>
        <strain evidence="1 2">KC603</strain>
    </source>
</reference>
<evidence type="ECO:0000313" key="1">
    <source>
        <dbReference type="EMBL" id="TDC53239.1"/>
    </source>
</evidence>
<protein>
    <submittedName>
        <fullName evidence="1">Uncharacterized protein</fullName>
    </submittedName>
</protein>
<proteinExistence type="predicted"/>